<dbReference type="Gene3D" id="1.10.287.470">
    <property type="entry name" value="Helix hairpin bin"/>
    <property type="match status" value="1"/>
</dbReference>
<gene>
    <name evidence="7" type="ORF">GKZ57_10235</name>
</gene>
<dbReference type="EMBL" id="WMBC01000007">
    <property type="protein sequence ID" value="MTD61629.1"/>
    <property type="molecule type" value="Genomic_DNA"/>
</dbReference>
<dbReference type="Proteomes" id="UP000437824">
    <property type="component" value="Unassembled WGS sequence"/>
</dbReference>
<proteinExistence type="inferred from homology"/>
<feature type="domain" description="Multidrug resistance protein MdtA-like C-terminal permuted SH3" evidence="6">
    <location>
        <begin position="528"/>
        <end position="584"/>
    </location>
</feature>
<feature type="compositionally biased region" description="Polar residues" evidence="4">
    <location>
        <begin position="334"/>
        <end position="347"/>
    </location>
</feature>
<feature type="region of interest" description="Disordered" evidence="4">
    <location>
        <begin position="258"/>
        <end position="347"/>
    </location>
</feature>
<evidence type="ECO:0000256" key="2">
    <source>
        <dbReference type="ARBA" id="ARBA00009477"/>
    </source>
</evidence>
<dbReference type="InterPro" id="IPR006143">
    <property type="entry name" value="RND_pump_MFP"/>
</dbReference>
<dbReference type="Pfam" id="PF25967">
    <property type="entry name" value="RND-MFP_C"/>
    <property type="match status" value="1"/>
</dbReference>
<dbReference type="NCBIfam" id="TIGR01730">
    <property type="entry name" value="RND_mfp"/>
    <property type="match status" value="1"/>
</dbReference>
<dbReference type="RefSeq" id="WP_154780459.1">
    <property type="nucleotide sequence ID" value="NZ_WMBC01000007.1"/>
</dbReference>
<feature type="signal peptide" evidence="5">
    <location>
        <begin position="1"/>
        <end position="27"/>
    </location>
</feature>
<dbReference type="GO" id="GO:0030313">
    <property type="term" value="C:cell envelope"/>
    <property type="evidence" value="ECO:0007669"/>
    <property type="project" value="UniProtKB-SubCell"/>
</dbReference>
<evidence type="ECO:0000256" key="5">
    <source>
        <dbReference type="SAM" id="SignalP"/>
    </source>
</evidence>
<dbReference type="PANTHER" id="PTHR32347:SF14">
    <property type="entry name" value="EFFLUX SYSTEM COMPONENT YKNX-RELATED"/>
    <property type="match status" value="1"/>
</dbReference>
<dbReference type="Gene3D" id="2.40.420.20">
    <property type="match status" value="1"/>
</dbReference>
<dbReference type="InterPro" id="IPR058627">
    <property type="entry name" value="MdtA-like_C"/>
</dbReference>
<dbReference type="Gene3D" id="2.40.30.170">
    <property type="match status" value="1"/>
</dbReference>
<feature type="region of interest" description="Disordered" evidence="4">
    <location>
        <begin position="120"/>
        <end position="142"/>
    </location>
</feature>
<dbReference type="InterPro" id="IPR050465">
    <property type="entry name" value="UPF0194_transport"/>
</dbReference>
<dbReference type="GO" id="GO:0016020">
    <property type="term" value="C:membrane"/>
    <property type="evidence" value="ECO:0007669"/>
    <property type="project" value="InterPro"/>
</dbReference>
<keyword evidence="3" id="KW-0175">Coiled coil</keyword>
<evidence type="ECO:0000259" key="6">
    <source>
        <dbReference type="Pfam" id="PF25967"/>
    </source>
</evidence>
<dbReference type="GO" id="GO:0022857">
    <property type="term" value="F:transmembrane transporter activity"/>
    <property type="evidence" value="ECO:0007669"/>
    <property type="project" value="InterPro"/>
</dbReference>
<evidence type="ECO:0000256" key="4">
    <source>
        <dbReference type="SAM" id="MobiDB-lite"/>
    </source>
</evidence>
<evidence type="ECO:0000256" key="3">
    <source>
        <dbReference type="ARBA" id="ARBA00023054"/>
    </source>
</evidence>
<feature type="chain" id="PRO_5032498428" evidence="5">
    <location>
        <begin position="28"/>
        <end position="608"/>
    </location>
</feature>
<comment type="similarity">
    <text evidence="2">Belongs to the membrane fusion protein (MFP) (TC 8.A.1) family.</text>
</comment>
<dbReference type="Gene3D" id="2.40.50.100">
    <property type="match status" value="1"/>
</dbReference>
<comment type="subcellular location">
    <subcellularLocation>
        <location evidence="1">Cell envelope</location>
    </subcellularLocation>
</comment>
<name>A0A844GJY9_9FIRM</name>
<protein>
    <submittedName>
        <fullName evidence="7">Efflux RND transporter periplasmic adaptor subunit</fullName>
    </submittedName>
</protein>
<sequence>MKKKKKKKKIIIGAAVVLVAAGGISVAAQRKSGEDQIPQVPVVTVQTGDVEEIVDASGTVGSEEEKTYYSPVNAQIKKVAFSQGDVVKKGTKLIEFDTKDLEKDNQKAELNLKSTKYDTKDTVNKSDKADQKQKDAKKKVQELEKKVKDKKAYVASLKSQISAATTRAQQEAAAQAAAQAAAEAQAQQAAAQAKAQAEAQKQQEIQNKYHAALYTYQKETLPQYQQKLSELNSAYTQAQTAYNQADTAYQMAFAAWQADPSEENTQELSTAEENRNQAQISRDQAKEAYEDYKQQTPAMPNLADFSTDNTGSDLGFSDGTDVEDTEEEVETDTSYSGSSETVTADTSALESAMEAASDELAELQSDLASEKAIAEADSTSLTKEERKKLKVADNLSELDAKSAKELVEEGKKGITAEFNGIVSKADLKNGEAVTQGMELFTIQNTDKASVDVTLSKYDYDTVKEGQKAEITLGGNTYEGTVTRMSHIAVQNEKGTPVISATVSIDDPDDDIFLGVDAKVKIHAASAKDVVTLPVEVVNIGKDGSFCYVIENGLVTRRNITTGISSEDYIEITDGIEAGEEVISDLGDYTEGMAVQAEPQEQTGEDADE</sequence>
<evidence type="ECO:0000313" key="7">
    <source>
        <dbReference type="EMBL" id="MTD61629.1"/>
    </source>
</evidence>
<dbReference type="AlphaFoldDB" id="A0A844GJY9"/>
<feature type="compositionally biased region" description="Acidic residues" evidence="4">
    <location>
        <begin position="320"/>
        <end position="331"/>
    </location>
</feature>
<evidence type="ECO:0000313" key="8">
    <source>
        <dbReference type="Proteomes" id="UP000437824"/>
    </source>
</evidence>
<keyword evidence="5" id="KW-0732">Signal</keyword>
<dbReference type="SUPFAM" id="SSF111369">
    <property type="entry name" value="HlyD-like secretion proteins"/>
    <property type="match status" value="2"/>
</dbReference>
<feature type="compositionally biased region" description="Polar residues" evidence="4">
    <location>
        <begin position="294"/>
        <end position="312"/>
    </location>
</feature>
<evidence type="ECO:0000256" key="1">
    <source>
        <dbReference type="ARBA" id="ARBA00004196"/>
    </source>
</evidence>
<feature type="compositionally biased region" description="Polar residues" evidence="4">
    <location>
        <begin position="266"/>
        <end position="282"/>
    </location>
</feature>
<organism evidence="7 8">
    <name type="scientific">Blautia luti DSM 14534 = JCM 17040</name>
    <dbReference type="NCBI Taxonomy" id="649762"/>
    <lineage>
        <taxon>Bacteria</taxon>
        <taxon>Bacillati</taxon>
        <taxon>Bacillota</taxon>
        <taxon>Clostridia</taxon>
        <taxon>Lachnospirales</taxon>
        <taxon>Lachnospiraceae</taxon>
        <taxon>Blautia</taxon>
    </lineage>
</organism>
<comment type="caution">
    <text evidence="7">The sequence shown here is derived from an EMBL/GenBank/DDBJ whole genome shotgun (WGS) entry which is preliminary data.</text>
</comment>
<feature type="compositionally biased region" description="Basic and acidic residues" evidence="4">
    <location>
        <begin position="283"/>
        <end position="293"/>
    </location>
</feature>
<dbReference type="PANTHER" id="PTHR32347">
    <property type="entry name" value="EFFLUX SYSTEM COMPONENT YKNX-RELATED"/>
    <property type="match status" value="1"/>
</dbReference>
<accession>A0A844GJY9</accession>
<reference evidence="7 8" key="1">
    <citation type="submission" date="2019-11" db="EMBL/GenBank/DDBJ databases">
        <title>Draft genome sequence of Blautia luti DSM 14534T, isolated from human stool.</title>
        <authorList>
            <person name="Ortiz R."/>
            <person name="Melis-Arcos F."/>
            <person name="Covarrubias P."/>
            <person name="Cardenas J.P."/>
            <person name="Perez-Donoso J."/>
            <person name="Almonacid D."/>
        </authorList>
    </citation>
    <scope>NUCLEOTIDE SEQUENCE [LARGE SCALE GENOMIC DNA]</scope>
    <source>
        <strain evidence="7 8">DSM 14534</strain>
    </source>
</reference>